<feature type="domain" description="Porphobilinogen deaminase N-terminal" evidence="9">
    <location>
        <begin position="4"/>
        <end position="205"/>
    </location>
</feature>
<keyword evidence="5 8" id="KW-0808">Transferase</keyword>
<evidence type="ECO:0000313" key="11">
    <source>
        <dbReference type="EMBL" id="BCS97003.1"/>
    </source>
</evidence>
<dbReference type="Gene3D" id="3.30.160.40">
    <property type="entry name" value="Porphobilinogen deaminase, C-terminal domain"/>
    <property type="match status" value="1"/>
</dbReference>
<dbReference type="SUPFAM" id="SSF54782">
    <property type="entry name" value="Porphobilinogen deaminase (hydroxymethylbilane synthase), C-terminal domain"/>
    <property type="match status" value="1"/>
</dbReference>
<comment type="catalytic activity">
    <reaction evidence="7 8">
        <text>4 porphobilinogen + H2O = hydroxymethylbilane + 4 NH4(+)</text>
        <dbReference type="Rhea" id="RHEA:13185"/>
        <dbReference type="ChEBI" id="CHEBI:15377"/>
        <dbReference type="ChEBI" id="CHEBI:28938"/>
        <dbReference type="ChEBI" id="CHEBI:57845"/>
        <dbReference type="ChEBI" id="CHEBI:58126"/>
        <dbReference type="EC" id="2.5.1.61"/>
    </reaction>
</comment>
<comment type="subunit">
    <text evidence="4 8">Monomer.</text>
</comment>
<sequence>MHILKIGSRKSDLATWQARTVSESLKKQGINSEIVQIETRGDRIQNTPIAAIGGRGVFTEAIEKQLLNGGIDIAVHSAKDMPSQIDEKFTLIAFTKREKSHDVIISNNTNLNIENKEHKITIGTSSVRRIAMLNHYYPHTHTVEMRGNLQTRVKKMEAGQCDALMLAYAGVKRMGYDSLVVHTFPEDRFTPAVGQGALAIEAPATMDEDLKQRIRACLNHDETESLLLTERAFLRELQGGCSIPVFALAQAIDGDTLRLTGGLISLDGTQVIRRTDTAPTCDGVHLGRSLGRYILDNKGSELLHEIRTIQSKQQNTA</sequence>
<dbReference type="InterPro" id="IPR022418">
    <property type="entry name" value="Porphobilinogen_deaminase_C"/>
</dbReference>
<dbReference type="EMBL" id="AP024488">
    <property type="protein sequence ID" value="BCS97003.1"/>
    <property type="molecule type" value="Genomic_DNA"/>
</dbReference>
<evidence type="ECO:0000256" key="4">
    <source>
        <dbReference type="ARBA" id="ARBA00011245"/>
    </source>
</evidence>
<comment type="similarity">
    <text evidence="3 8">Belongs to the HMBS family.</text>
</comment>
<dbReference type="Gene3D" id="3.40.190.10">
    <property type="entry name" value="Periplasmic binding protein-like II"/>
    <property type="match status" value="2"/>
</dbReference>
<evidence type="ECO:0000256" key="8">
    <source>
        <dbReference type="HAMAP-Rule" id="MF_00260"/>
    </source>
</evidence>
<evidence type="ECO:0000256" key="2">
    <source>
        <dbReference type="ARBA" id="ARBA00004735"/>
    </source>
</evidence>
<feature type="modified residue" description="S-(dipyrrolylmethanemethyl)cysteine" evidence="8">
    <location>
        <position position="241"/>
    </location>
</feature>
<dbReference type="InterPro" id="IPR000860">
    <property type="entry name" value="HemC"/>
</dbReference>
<keyword evidence="12" id="KW-1185">Reference proteome</keyword>
<evidence type="ECO:0000256" key="1">
    <source>
        <dbReference type="ARBA" id="ARBA00002869"/>
    </source>
</evidence>
<dbReference type="SUPFAM" id="SSF53850">
    <property type="entry name" value="Periplasmic binding protein-like II"/>
    <property type="match status" value="1"/>
</dbReference>
<dbReference type="HAMAP" id="MF_00260">
    <property type="entry name" value="Porphobil_deam"/>
    <property type="match status" value="1"/>
</dbReference>
<keyword evidence="6 8" id="KW-0627">Porphyrin biosynthesis</keyword>
<proteinExistence type="inferred from homology"/>
<dbReference type="PANTHER" id="PTHR11557">
    <property type="entry name" value="PORPHOBILINOGEN DEAMINASE"/>
    <property type="match status" value="1"/>
</dbReference>
<dbReference type="Pfam" id="PF01379">
    <property type="entry name" value="Porphobil_deam"/>
    <property type="match status" value="1"/>
</dbReference>
<feature type="domain" description="Porphobilinogen deaminase C-terminal" evidence="10">
    <location>
        <begin position="228"/>
        <end position="295"/>
    </location>
</feature>
<accession>A0ABM7PID4</accession>
<dbReference type="PANTHER" id="PTHR11557:SF0">
    <property type="entry name" value="PORPHOBILINOGEN DEAMINASE"/>
    <property type="match status" value="1"/>
</dbReference>
<name>A0ABM7PID4_9BACT</name>
<evidence type="ECO:0000256" key="7">
    <source>
        <dbReference type="ARBA" id="ARBA00048169"/>
    </source>
</evidence>
<evidence type="ECO:0000256" key="6">
    <source>
        <dbReference type="ARBA" id="ARBA00023244"/>
    </source>
</evidence>
<evidence type="ECO:0000259" key="10">
    <source>
        <dbReference type="Pfam" id="PF03900"/>
    </source>
</evidence>
<organism evidence="11 12">
    <name type="scientific">Desulfoluna limicola</name>
    <dbReference type="NCBI Taxonomy" id="2810562"/>
    <lineage>
        <taxon>Bacteria</taxon>
        <taxon>Pseudomonadati</taxon>
        <taxon>Thermodesulfobacteriota</taxon>
        <taxon>Desulfobacteria</taxon>
        <taxon>Desulfobacterales</taxon>
        <taxon>Desulfolunaceae</taxon>
        <taxon>Desulfoluna</taxon>
    </lineage>
</organism>
<evidence type="ECO:0000256" key="5">
    <source>
        <dbReference type="ARBA" id="ARBA00022679"/>
    </source>
</evidence>
<dbReference type="Pfam" id="PF03900">
    <property type="entry name" value="Porphobil_deamC"/>
    <property type="match status" value="1"/>
</dbReference>
<evidence type="ECO:0000259" key="9">
    <source>
        <dbReference type="Pfam" id="PF01379"/>
    </source>
</evidence>
<gene>
    <name evidence="11" type="primary">hemC_1</name>
    <name evidence="8" type="synonym">hemC</name>
    <name evidence="11" type="ORF">DSLASN_26350</name>
</gene>
<comment type="pathway">
    <text evidence="2">Porphyrin-containing compound metabolism; protoporphyrin-IX biosynthesis; coproporphyrinogen-III from 5-aminolevulinate: step 2/4.</text>
</comment>
<dbReference type="InterPro" id="IPR022417">
    <property type="entry name" value="Porphobilin_deaminase_N"/>
</dbReference>
<comment type="function">
    <text evidence="1 8">Tetrapolymerization of the monopyrrole PBG into the hydroxymethylbilane pre-uroporphyrinogen in several discrete steps.</text>
</comment>
<dbReference type="EC" id="2.5.1.61" evidence="8"/>
<dbReference type="InterPro" id="IPR036803">
    <property type="entry name" value="Porphobilinogen_deaminase_C_sf"/>
</dbReference>
<comment type="cofactor">
    <cofactor evidence="8">
        <name>dipyrromethane</name>
        <dbReference type="ChEBI" id="CHEBI:60342"/>
    </cofactor>
    <text evidence="8">Binds 1 dipyrromethane group covalently.</text>
</comment>
<dbReference type="PRINTS" id="PR00151">
    <property type="entry name" value="PORPHBDMNASE"/>
</dbReference>
<dbReference type="RefSeq" id="WP_236888435.1">
    <property type="nucleotide sequence ID" value="NZ_AP024488.1"/>
</dbReference>
<evidence type="ECO:0000256" key="3">
    <source>
        <dbReference type="ARBA" id="ARBA00005638"/>
    </source>
</evidence>
<dbReference type="Proteomes" id="UP001320148">
    <property type="component" value="Chromosome"/>
</dbReference>
<dbReference type="PIRSF" id="PIRSF001438">
    <property type="entry name" value="4pyrrol_synth_OHMeBilane_synth"/>
    <property type="match status" value="1"/>
</dbReference>
<evidence type="ECO:0000313" key="12">
    <source>
        <dbReference type="Proteomes" id="UP001320148"/>
    </source>
</evidence>
<protein>
    <recommendedName>
        <fullName evidence="8">Porphobilinogen deaminase</fullName>
        <shortName evidence="8">PBG</shortName>
        <ecNumber evidence="8">2.5.1.61</ecNumber>
    </recommendedName>
    <alternativeName>
        <fullName evidence="8">Hydroxymethylbilane synthase</fullName>
        <shortName evidence="8">HMBS</shortName>
    </alternativeName>
    <alternativeName>
        <fullName evidence="8">Pre-uroporphyrinogen synthase</fullName>
    </alternativeName>
</protein>
<reference evidence="11 12" key="1">
    <citation type="submission" date="2021-02" db="EMBL/GenBank/DDBJ databases">
        <title>Complete genome of Desulfoluna sp. strain ASN36.</title>
        <authorList>
            <person name="Takahashi A."/>
            <person name="Kojima H."/>
            <person name="Fukui M."/>
        </authorList>
    </citation>
    <scope>NUCLEOTIDE SEQUENCE [LARGE SCALE GENOMIC DNA]</scope>
    <source>
        <strain evidence="11 12">ASN36</strain>
    </source>
</reference>
<comment type="miscellaneous">
    <text evidence="8">The porphobilinogen subunits are added to the dipyrromethane group.</text>
</comment>
<dbReference type="NCBIfam" id="TIGR00212">
    <property type="entry name" value="hemC"/>
    <property type="match status" value="1"/>
</dbReference>